<name>A0A6J8EHR5_MYTCO</name>
<dbReference type="Pfam" id="PF25536">
    <property type="entry name" value="DUF7920"/>
    <property type="match status" value="1"/>
</dbReference>
<reference evidence="2 3" key="1">
    <citation type="submission" date="2020-06" db="EMBL/GenBank/DDBJ databases">
        <authorList>
            <person name="Li R."/>
            <person name="Bekaert M."/>
        </authorList>
    </citation>
    <scope>NUCLEOTIDE SEQUENCE [LARGE SCALE GENOMIC DNA]</scope>
    <source>
        <strain evidence="3">wild</strain>
    </source>
</reference>
<keyword evidence="3" id="KW-1185">Reference proteome</keyword>
<evidence type="ECO:0000259" key="1">
    <source>
        <dbReference type="Pfam" id="PF25536"/>
    </source>
</evidence>
<protein>
    <recommendedName>
        <fullName evidence="1">DUF7920 domain-containing protein</fullName>
    </recommendedName>
</protein>
<dbReference type="EMBL" id="CACVKT020009053">
    <property type="protein sequence ID" value="CAC5419807.1"/>
    <property type="molecule type" value="Genomic_DNA"/>
</dbReference>
<dbReference type="PANTHER" id="PTHR38566">
    <property type="entry name" value="RNA_LIG_T4_1 DOMAIN-CONTAINING PROTEIN"/>
    <property type="match status" value="1"/>
</dbReference>
<sequence length="471" mass="53711">MASGTAEQDSVSEFIHDTIIDLTKKLDGNKFANDIIYLLQNIKKTTDVIETSNRWLKWARQQKYLKVINADIPIGVLPNGKEGEIIDIKVFAGRKPDDELYDNNEELRKKVARGNCFISIKEGNDVRCVLQAMKKFTGGLGDDDDREQGDNSTWKKYFIKPLEETESVIATRKANGEAAHLSCFMVDGEYVLCGGSKNVHMVFRKKEDILRYTEPRFRIASEVCLSVWNSLDKMSPDDRNSLLQFLVATGYTGVFEILSPDHQHVEDLSYLSESEMRFITWTQIDLEPSPDNSSLATVPPHLGIEIAKALGLLTIKYDVLSMSELDTRMKQIRQGYQYEGEVLYFMDKTGIVTGLLKKKTVWYIMCRAIREKLRAACAYNLKTPEKFSISKYLRKTDKRLDEIQIWLGLDMSTINEWKTFANKFIRHVIQKVDLGEVTSDDIANIYPVIWKRYVAASGESDDIKVVVTSGS</sequence>
<dbReference type="OrthoDB" id="430647at2759"/>
<evidence type="ECO:0000313" key="2">
    <source>
        <dbReference type="EMBL" id="CAC5419807.1"/>
    </source>
</evidence>
<accession>A0A6J8EHR5</accession>
<dbReference type="Proteomes" id="UP000507470">
    <property type="component" value="Unassembled WGS sequence"/>
</dbReference>
<gene>
    <name evidence="2" type="ORF">MCOR_52100</name>
</gene>
<dbReference type="InterPro" id="IPR057680">
    <property type="entry name" value="DUF7920"/>
</dbReference>
<dbReference type="AlphaFoldDB" id="A0A6J8EHR5"/>
<dbReference type="PANTHER" id="PTHR38566:SF1">
    <property type="entry name" value="CHROMOSOME UNDETERMINED SCAFFOLD_18, WHOLE GENOME SHOTGUN SEQUENCE"/>
    <property type="match status" value="1"/>
</dbReference>
<organism evidence="2 3">
    <name type="scientific">Mytilus coruscus</name>
    <name type="common">Sea mussel</name>
    <dbReference type="NCBI Taxonomy" id="42192"/>
    <lineage>
        <taxon>Eukaryota</taxon>
        <taxon>Metazoa</taxon>
        <taxon>Spiralia</taxon>
        <taxon>Lophotrochozoa</taxon>
        <taxon>Mollusca</taxon>
        <taxon>Bivalvia</taxon>
        <taxon>Autobranchia</taxon>
        <taxon>Pteriomorphia</taxon>
        <taxon>Mytilida</taxon>
        <taxon>Mytiloidea</taxon>
        <taxon>Mytilidae</taxon>
        <taxon>Mytilinae</taxon>
        <taxon>Mytilus</taxon>
    </lineage>
</organism>
<feature type="domain" description="DUF7920" evidence="1">
    <location>
        <begin position="161"/>
        <end position="369"/>
    </location>
</feature>
<proteinExistence type="predicted"/>
<evidence type="ECO:0000313" key="3">
    <source>
        <dbReference type="Proteomes" id="UP000507470"/>
    </source>
</evidence>